<dbReference type="FunFam" id="3.40.50.1000:FF:000029">
    <property type="entry name" value="3-deoxy-D-manno-octulosonate 8-phosphate phosphatase KdsC"/>
    <property type="match status" value="1"/>
</dbReference>
<evidence type="ECO:0000256" key="3">
    <source>
        <dbReference type="ARBA" id="ARBA00011881"/>
    </source>
</evidence>
<evidence type="ECO:0000256" key="7">
    <source>
        <dbReference type="PIRSR" id="PIRSR006118-1"/>
    </source>
</evidence>
<organism evidence="9 10">
    <name type="scientific">Algisphaera agarilytica</name>
    <dbReference type="NCBI Taxonomy" id="1385975"/>
    <lineage>
        <taxon>Bacteria</taxon>
        <taxon>Pseudomonadati</taxon>
        <taxon>Planctomycetota</taxon>
        <taxon>Phycisphaerae</taxon>
        <taxon>Phycisphaerales</taxon>
        <taxon>Phycisphaeraceae</taxon>
        <taxon>Algisphaera</taxon>
    </lineage>
</organism>
<dbReference type="AlphaFoldDB" id="A0A7X0LLV9"/>
<reference evidence="9 10" key="1">
    <citation type="submission" date="2020-08" db="EMBL/GenBank/DDBJ databases">
        <title>Genomic Encyclopedia of Type Strains, Phase IV (KMG-IV): sequencing the most valuable type-strain genomes for metagenomic binning, comparative biology and taxonomic classification.</title>
        <authorList>
            <person name="Goeker M."/>
        </authorList>
    </citation>
    <scope>NUCLEOTIDE SEQUENCE [LARGE SCALE GENOMIC DNA]</scope>
    <source>
        <strain evidence="9 10">DSM 103725</strain>
    </source>
</reference>
<evidence type="ECO:0000313" key="9">
    <source>
        <dbReference type="EMBL" id="MBB6430383.1"/>
    </source>
</evidence>
<feature type="binding site" evidence="7">
    <location>
        <position position="51"/>
    </location>
    <ligand>
        <name>substrate</name>
    </ligand>
</feature>
<dbReference type="PANTHER" id="PTHR21485:SF3">
    <property type="entry name" value="N-ACYLNEURAMINATE CYTIDYLYLTRANSFERASE"/>
    <property type="match status" value="1"/>
</dbReference>
<dbReference type="Gene3D" id="3.40.50.1000">
    <property type="entry name" value="HAD superfamily/HAD-like"/>
    <property type="match status" value="1"/>
</dbReference>
<dbReference type="InterPro" id="IPR050793">
    <property type="entry name" value="CMP-NeuNAc_synthase"/>
</dbReference>
<keyword evidence="5 9" id="KW-0378">Hydrolase</keyword>
<dbReference type="PANTHER" id="PTHR21485">
    <property type="entry name" value="HAD SUPERFAMILY MEMBERS CMAS AND KDSC"/>
    <property type="match status" value="1"/>
</dbReference>
<dbReference type="CDD" id="cd01630">
    <property type="entry name" value="HAD_KDO-like"/>
    <property type="match status" value="1"/>
</dbReference>
<dbReference type="SFLD" id="SFLDG01138">
    <property type="entry name" value="C1.6.2:_Deoxy-d-mannose-octulo"/>
    <property type="match status" value="1"/>
</dbReference>
<feature type="binding site" evidence="8">
    <location>
        <position position="113"/>
    </location>
    <ligand>
        <name>Mg(2+)</name>
        <dbReference type="ChEBI" id="CHEBI:18420"/>
    </ligand>
</feature>
<protein>
    <submittedName>
        <fullName evidence="9">3-deoxy-D-manno-octulosonate 8-phosphate phosphatase (KDO 8-P phosphatase)</fullName>
        <ecNumber evidence="9">3.1.3.45</ecNumber>
    </submittedName>
</protein>
<dbReference type="GO" id="GO:0046872">
    <property type="term" value="F:metal ion binding"/>
    <property type="evidence" value="ECO:0007669"/>
    <property type="project" value="UniProtKB-KW"/>
</dbReference>
<dbReference type="PIRSF" id="PIRSF006118">
    <property type="entry name" value="KDO8-P_Ptase"/>
    <property type="match status" value="1"/>
</dbReference>
<gene>
    <name evidence="9" type="ORF">HNQ40_002189</name>
</gene>
<dbReference type="RefSeq" id="WP_184677901.1">
    <property type="nucleotide sequence ID" value="NZ_JACHGY010000001.1"/>
</dbReference>
<dbReference type="SFLD" id="SFLDS00003">
    <property type="entry name" value="Haloacid_Dehalogenase"/>
    <property type="match status" value="1"/>
</dbReference>
<comment type="similarity">
    <text evidence="2">Belongs to the KdsC family.</text>
</comment>
<dbReference type="GO" id="GO:0019143">
    <property type="term" value="F:3-deoxy-manno-octulosonate-8-phosphatase activity"/>
    <property type="evidence" value="ECO:0007669"/>
    <property type="project" value="UniProtKB-EC"/>
</dbReference>
<feature type="binding site" evidence="7">
    <location>
        <position position="74"/>
    </location>
    <ligand>
        <name>substrate</name>
    </ligand>
</feature>
<evidence type="ECO:0000256" key="4">
    <source>
        <dbReference type="ARBA" id="ARBA00022723"/>
    </source>
</evidence>
<evidence type="ECO:0000256" key="8">
    <source>
        <dbReference type="PIRSR" id="PIRSR006118-2"/>
    </source>
</evidence>
<keyword evidence="10" id="KW-1185">Reference proteome</keyword>
<feature type="binding site" evidence="7">
    <location>
        <position position="66"/>
    </location>
    <ligand>
        <name>substrate</name>
    </ligand>
</feature>
<dbReference type="SUPFAM" id="SSF56784">
    <property type="entry name" value="HAD-like"/>
    <property type="match status" value="1"/>
</dbReference>
<dbReference type="InterPro" id="IPR010023">
    <property type="entry name" value="KdsC_fam"/>
</dbReference>
<evidence type="ECO:0000256" key="5">
    <source>
        <dbReference type="ARBA" id="ARBA00022801"/>
    </source>
</evidence>
<keyword evidence="4 8" id="KW-0479">Metal-binding</keyword>
<evidence type="ECO:0000256" key="2">
    <source>
        <dbReference type="ARBA" id="ARBA00005893"/>
    </source>
</evidence>
<dbReference type="GO" id="GO:0008781">
    <property type="term" value="F:N-acylneuraminate cytidylyltransferase activity"/>
    <property type="evidence" value="ECO:0007669"/>
    <property type="project" value="TreeGrafter"/>
</dbReference>
<evidence type="ECO:0000256" key="6">
    <source>
        <dbReference type="ARBA" id="ARBA00022842"/>
    </source>
</evidence>
<dbReference type="InterPro" id="IPR023214">
    <property type="entry name" value="HAD_sf"/>
</dbReference>
<dbReference type="EMBL" id="JACHGY010000001">
    <property type="protein sequence ID" value="MBB6430383.1"/>
    <property type="molecule type" value="Genomic_DNA"/>
</dbReference>
<evidence type="ECO:0000313" key="10">
    <source>
        <dbReference type="Proteomes" id="UP000541810"/>
    </source>
</evidence>
<dbReference type="Proteomes" id="UP000541810">
    <property type="component" value="Unassembled WGS sequence"/>
</dbReference>
<dbReference type="EC" id="3.1.3.45" evidence="9"/>
<comment type="subunit">
    <text evidence="3">Homotetramer.</text>
</comment>
<feature type="binding site" evidence="7">
    <location>
        <position position="22"/>
    </location>
    <ligand>
        <name>substrate</name>
    </ligand>
</feature>
<keyword evidence="6 8" id="KW-0460">Magnesium</keyword>
<comment type="caution">
    <text evidence="9">The sequence shown here is derived from an EMBL/GenBank/DDBJ whole genome shotgun (WGS) entry which is preliminary data.</text>
</comment>
<feature type="binding site" evidence="7">
    <location>
        <position position="90"/>
    </location>
    <ligand>
        <name>substrate</name>
    </ligand>
</feature>
<sequence length="177" mass="18708">MASPNPQPPNPNSVRLLVFDVDGVLTDGAITYHREGGESKNFHTKDGLGLRAAMQSGVKVAIITARQSDIVARRMSELGIQDVVQGCKDKAKEVARLADALGVALEHTAYLGDDLVDLPAMQKVGYPMAVADAAAELCEMAAFVTQLPGGRGAAREAVEHVLKAQGKWDAIVAGYRG</sequence>
<name>A0A7X0LLV9_9BACT</name>
<evidence type="ECO:0000256" key="1">
    <source>
        <dbReference type="ARBA" id="ARBA00001946"/>
    </source>
</evidence>
<comment type="cofactor">
    <cofactor evidence="1 8">
        <name>Mg(2+)</name>
        <dbReference type="ChEBI" id="CHEBI:18420"/>
    </cofactor>
</comment>
<dbReference type="InterPro" id="IPR036412">
    <property type="entry name" value="HAD-like_sf"/>
</dbReference>
<accession>A0A7X0LLV9</accession>
<feature type="binding site" evidence="8">
    <location>
        <position position="20"/>
    </location>
    <ligand>
        <name>Mg(2+)</name>
        <dbReference type="ChEBI" id="CHEBI:18420"/>
    </ligand>
</feature>
<proteinExistence type="inferred from homology"/>
<dbReference type="NCBIfam" id="TIGR01670">
    <property type="entry name" value="KdsC-phosphatas"/>
    <property type="match status" value="1"/>
</dbReference>
<dbReference type="Pfam" id="PF08282">
    <property type="entry name" value="Hydrolase_3"/>
    <property type="match status" value="1"/>
</dbReference>
<dbReference type="SFLD" id="SFLDG01136">
    <property type="entry name" value="C1.6:_Phosphoserine_Phosphatas"/>
    <property type="match status" value="1"/>
</dbReference>